<dbReference type="InterPro" id="IPR022259">
    <property type="entry name" value="Acessory_Sec_prot_Asp3"/>
</dbReference>
<reference evidence="1 2" key="1">
    <citation type="submission" date="2020-07" db="EMBL/GenBank/DDBJ databases">
        <title>Genome sequence of Lactobacillus reuteri CNEI-KCA3 isolated from the faeces of a reared-broiler chicken, South-East Nigeria, reveals presence of CRISPR arrays.</title>
        <authorList>
            <person name="Anukam K.C."/>
            <person name="Ibezim C.N."/>
            <person name="BeecK W.V."/>
            <person name="Allonsius C."/>
            <person name="Broek M.D."/>
            <person name="Tuyaerts I."/>
            <person name="Attama A."/>
            <person name="Esimone C.O."/>
            <person name="Lebeer S."/>
        </authorList>
    </citation>
    <scope>NUCLEOTIDE SEQUENCE [LARGE SCALE GENOMIC DNA]</scope>
    <source>
        <strain evidence="1 2">CNEI-KCA3</strain>
    </source>
</reference>
<gene>
    <name evidence="1" type="primary">asp3</name>
    <name evidence="1" type="ORF">HHK02_10335</name>
</gene>
<dbReference type="RefSeq" id="WP_181462390.1">
    <property type="nucleotide sequence ID" value="NZ_CP059275.1"/>
</dbReference>
<proteinExistence type="predicted"/>
<dbReference type="GO" id="GO:0015031">
    <property type="term" value="P:protein transport"/>
    <property type="evidence" value="ECO:0007669"/>
    <property type="project" value="InterPro"/>
</dbReference>
<dbReference type="Pfam" id="PF15432">
    <property type="entry name" value="Sec-ASP3"/>
    <property type="match status" value="1"/>
</dbReference>
<protein>
    <submittedName>
        <fullName evidence="1">Accessory Sec system protein Asp3</fullName>
    </submittedName>
</protein>
<dbReference type="Proteomes" id="UP000510868">
    <property type="component" value="Chromosome"/>
</dbReference>
<evidence type="ECO:0000313" key="1">
    <source>
        <dbReference type="EMBL" id="QLQ61529.1"/>
    </source>
</evidence>
<sequence>MQSVYLQSPADLYFNGLSGSDRDRIYHSYKYFGSSVQSGTHAYLFGTRIKFLARDHVEMRNPFLPTGSTIYHWDELYLFVTSHAVPQLPLLEHGHHYQLHLVAESNYERGLYLRVLMFDYENKLIKMKIIREATGIFTFEPAAYFYAIELVSGGCTELTFHRLDITDVTDQVQDQVEAAAAEAEDEVEDAIVNEDLHAEVNYQQQLARNATQKAQRLAVIDQYLD</sequence>
<organism evidence="1 2">
    <name type="scientific">Limosilactobacillus reuteri</name>
    <name type="common">Lactobacillus reuteri</name>
    <dbReference type="NCBI Taxonomy" id="1598"/>
    <lineage>
        <taxon>Bacteria</taxon>
        <taxon>Bacillati</taxon>
        <taxon>Bacillota</taxon>
        <taxon>Bacilli</taxon>
        <taxon>Lactobacillales</taxon>
        <taxon>Lactobacillaceae</taxon>
        <taxon>Limosilactobacillus</taxon>
    </lineage>
</organism>
<dbReference type="NCBIfam" id="TIGR03711">
    <property type="entry name" value="acc_sec_asp3"/>
    <property type="match status" value="1"/>
</dbReference>
<name>A0A7L6BIF7_LIMRT</name>
<accession>A0A7L6BIF7</accession>
<dbReference type="EMBL" id="CP059275">
    <property type="protein sequence ID" value="QLQ61529.1"/>
    <property type="molecule type" value="Genomic_DNA"/>
</dbReference>
<dbReference type="AlphaFoldDB" id="A0A7L6BIF7"/>
<evidence type="ECO:0000313" key="2">
    <source>
        <dbReference type="Proteomes" id="UP000510868"/>
    </source>
</evidence>